<dbReference type="Gene3D" id="1.10.287.1060">
    <property type="entry name" value="ESAT-6-like"/>
    <property type="match status" value="1"/>
</dbReference>
<protein>
    <submittedName>
        <fullName evidence="1">Uncharacterized protein YukE</fullName>
    </submittedName>
</protein>
<dbReference type="Proteomes" id="UP000584374">
    <property type="component" value="Unassembled WGS sequence"/>
</dbReference>
<dbReference type="EMBL" id="JACHIW010000001">
    <property type="protein sequence ID" value="MBB5152472.1"/>
    <property type="molecule type" value="Genomic_DNA"/>
</dbReference>
<sequence>MSDFFVRHSQYSDVNQVLAQAVGFMGSVLEELNTFLKGMGEATQGQAAPLWQEQQVQWNKTYTDMHHRLNTGHKASNEAQQIFQDGDRRGAAIFG</sequence>
<dbReference type="InterPro" id="IPR036689">
    <property type="entry name" value="ESAT-6-like_sf"/>
</dbReference>
<dbReference type="SUPFAM" id="SSF140453">
    <property type="entry name" value="EsxAB dimer-like"/>
    <property type="match status" value="1"/>
</dbReference>
<dbReference type="AlphaFoldDB" id="A0A840PQ90"/>
<reference evidence="1 2" key="1">
    <citation type="submission" date="2020-08" db="EMBL/GenBank/DDBJ databases">
        <title>Sequencing the genomes of 1000 actinobacteria strains.</title>
        <authorList>
            <person name="Klenk H.-P."/>
        </authorList>
    </citation>
    <scope>NUCLEOTIDE SEQUENCE [LARGE SCALE GENOMIC DNA]</scope>
    <source>
        <strain evidence="1 2">DSM 45584</strain>
    </source>
</reference>
<dbReference type="RefSeq" id="WP_184721856.1">
    <property type="nucleotide sequence ID" value="NZ_JACHIW010000001.1"/>
</dbReference>
<comment type="caution">
    <text evidence="1">The sequence shown here is derived from an EMBL/GenBank/DDBJ whole genome shotgun (WGS) entry which is preliminary data.</text>
</comment>
<accession>A0A840PQ90</accession>
<name>A0A840PQ90_9PSEU</name>
<evidence type="ECO:0000313" key="2">
    <source>
        <dbReference type="Proteomes" id="UP000584374"/>
    </source>
</evidence>
<gene>
    <name evidence="1" type="ORF">BJ970_000006</name>
</gene>
<evidence type="ECO:0000313" key="1">
    <source>
        <dbReference type="EMBL" id="MBB5152472.1"/>
    </source>
</evidence>
<organism evidence="1 2">
    <name type="scientific">Saccharopolyspora phatthalungensis</name>
    <dbReference type="NCBI Taxonomy" id="664693"/>
    <lineage>
        <taxon>Bacteria</taxon>
        <taxon>Bacillati</taxon>
        <taxon>Actinomycetota</taxon>
        <taxon>Actinomycetes</taxon>
        <taxon>Pseudonocardiales</taxon>
        <taxon>Pseudonocardiaceae</taxon>
        <taxon>Saccharopolyspora</taxon>
    </lineage>
</organism>
<keyword evidence="2" id="KW-1185">Reference proteome</keyword>
<proteinExistence type="predicted"/>